<evidence type="ECO:0000256" key="1">
    <source>
        <dbReference type="SAM" id="Coils"/>
    </source>
</evidence>
<evidence type="ECO:0000259" key="3">
    <source>
        <dbReference type="PROSITE" id="PS50097"/>
    </source>
</evidence>
<dbReference type="InterPro" id="IPR011333">
    <property type="entry name" value="SKP1/BTB/POZ_sf"/>
</dbReference>
<name>A0A7D5UYH3_9HYPO</name>
<dbReference type="InterPro" id="IPR000210">
    <property type="entry name" value="BTB/POZ_dom"/>
</dbReference>
<evidence type="ECO:0000313" key="4">
    <source>
        <dbReference type="EMBL" id="QLI70356.1"/>
    </source>
</evidence>
<proteinExistence type="predicted"/>
<dbReference type="AlphaFoldDB" id="A0A7D5UYH3"/>
<dbReference type="PROSITE" id="PS50097">
    <property type="entry name" value="BTB"/>
    <property type="match status" value="1"/>
</dbReference>
<dbReference type="SMART" id="SM00225">
    <property type="entry name" value="BTB"/>
    <property type="match status" value="1"/>
</dbReference>
<protein>
    <recommendedName>
        <fullName evidence="3">BTB domain-containing protein</fullName>
    </recommendedName>
</protein>
<dbReference type="PANTHER" id="PTHR47843:SF5">
    <property type="entry name" value="BTB_POZ DOMAIN PROTEIN"/>
    <property type="match status" value="1"/>
</dbReference>
<dbReference type="OrthoDB" id="6359816at2759"/>
<feature type="domain" description="BTB" evidence="3">
    <location>
        <begin position="20"/>
        <end position="87"/>
    </location>
</feature>
<organism evidence="4 5">
    <name type="scientific">Metarhizium brunneum</name>
    <dbReference type="NCBI Taxonomy" id="500148"/>
    <lineage>
        <taxon>Eukaryota</taxon>
        <taxon>Fungi</taxon>
        <taxon>Dikarya</taxon>
        <taxon>Ascomycota</taxon>
        <taxon>Pezizomycotina</taxon>
        <taxon>Sordariomycetes</taxon>
        <taxon>Hypocreomycetidae</taxon>
        <taxon>Hypocreales</taxon>
        <taxon>Clavicipitaceae</taxon>
        <taxon>Metarhizium</taxon>
    </lineage>
</organism>
<evidence type="ECO:0000313" key="5">
    <source>
        <dbReference type="Proteomes" id="UP000510686"/>
    </source>
</evidence>
<reference evidence="4 5" key="1">
    <citation type="submission" date="2020-07" db="EMBL/GenBank/DDBJ databases">
        <title>Telomere length de novo assembly of all 7 chromosomes of the fungus, Metarhizium brunneum, using a novel assembly pipeline.</title>
        <authorList>
            <person name="Saud z."/>
            <person name="Kortsinoglou A."/>
            <person name="Kouvelis V.N."/>
            <person name="Butt T.M."/>
        </authorList>
    </citation>
    <scope>NUCLEOTIDE SEQUENCE [LARGE SCALE GENOMIC DNA]</scope>
    <source>
        <strain evidence="4 5">4556</strain>
    </source>
</reference>
<dbReference type="RefSeq" id="XP_014540588.2">
    <property type="nucleotide sequence ID" value="XM_014685102.2"/>
</dbReference>
<dbReference type="KEGG" id="mbrn:26246695"/>
<dbReference type="EMBL" id="CP058935">
    <property type="protein sequence ID" value="QLI70356.1"/>
    <property type="molecule type" value="Genomic_DNA"/>
</dbReference>
<dbReference type="CDD" id="cd18186">
    <property type="entry name" value="BTB_POZ_ZBTB_KLHL-like"/>
    <property type="match status" value="1"/>
</dbReference>
<sequence length="408" mass="45008">MSVNSLNSTLVHMMESGEFSDLKFVCQGEEFQVHKAIVCGKSPVIKAAIQRGFKESHTNVIVLDSFQCSTVKRLVQFIYTGDYDDPETPQADGNACSGNTDKADEGVLPNDQLQHSASDEGSPIPFSKGEFKPSLPPPSTPSASLLEHIRVNSTGDYYRIDELVTLANAKITHLLRSNKKDQSWVPSLPLAIEAAVRSTGDGELLDILASATAANISTVTELDQFESIRVMTGFSMKVLRSCAQEIQTLEKAVEESRRTIELQQAKEQQSKCEISRLCRALRIQMRVFSVATSAAARISIEHNIRHMHAPGYERDSKASPRTFVEFHDGLWPAQLGLHKKHAMRLRSFKVSFEVQGMRCPGKAKSGRSSKVANRQYVGDNRTASGYTVSCEPLDAGNGADKIRNCSWE</sequence>
<feature type="region of interest" description="Disordered" evidence="2">
    <location>
        <begin position="85"/>
        <end position="143"/>
    </location>
</feature>
<keyword evidence="1" id="KW-0175">Coiled coil</keyword>
<accession>A0A7D5UYH3</accession>
<evidence type="ECO:0000256" key="2">
    <source>
        <dbReference type="SAM" id="MobiDB-lite"/>
    </source>
</evidence>
<dbReference type="Proteomes" id="UP000510686">
    <property type="component" value="Chromosome 4"/>
</dbReference>
<keyword evidence="5" id="KW-1185">Reference proteome</keyword>
<dbReference type="GeneID" id="26246695"/>
<dbReference type="PANTHER" id="PTHR47843">
    <property type="entry name" value="BTB DOMAIN-CONTAINING PROTEIN-RELATED"/>
    <property type="match status" value="1"/>
</dbReference>
<feature type="coiled-coil region" evidence="1">
    <location>
        <begin position="239"/>
        <end position="266"/>
    </location>
</feature>
<dbReference type="Pfam" id="PF00651">
    <property type="entry name" value="BTB"/>
    <property type="match status" value="1"/>
</dbReference>
<dbReference type="SUPFAM" id="SSF54695">
    <property type="entry name" value="POZ domain"/>
    <property type="match status" value="1"/>
</dbReference>
<dbReference type="Gene3D" id="3.30.710.10">
    <property type="entry name" value="Potassium Channel Kv1.1, Chain A"/>
    <property type="match status" value="1"/>
</dbReference>
<gene>
    <name evidence="4" type="ORF">G6M90_00g068330</name>
</gene>